<organism evidence="1 2">
    <name type="scientific">Corchorus olitorius</name>
    <dbReference type="NCBI Taxonomy" id="93759"/>
    <lineage>
        <taxon>Eukaryota</taxon>
        <taxon>Viridiplantae</taxon>
        <taxon>Streptophyta</taxon>
        <taxon>Embryophyta</taxon>
        <taxon>Tracheophyta</taxon>
        <taxon>Spermatophyta</taxon>
        <taxon>Magnoliopsida</taxon>
        <taxon>eudicotyledons</taxon>
        <taxon>Gunneridae</taxon>
        <taxon>Pentapetalae</taxon>
        <taxon>rosids</taxon>
        <taxon>malvids</taxon>
        <taxon>Malvales</taxon>
        <taxon>Malvaceae</taxon>
        <taxon>Grewioideae</taxon>
        <taxon>Apeibeae</taxon>
        <taxon>Corchorus</taxon>
    </lineage>
</organism>
<gene>
    <name evidence="1" type="ORF">COLO4_24015</name>
</gene>
<dbReference type="EMBL" id="AWUE01018411">
    <property type="protein sequence ID" value="OMO80629.1"/>
    <property type="molecule type" value="Genomic_DNA"/>
</dbReference>
<protein>
    <submittedName>
        <fullName evidence="1">Uncharacterized protein</fullName>
    </submittedName>
</protein>
<name>A0A1R3IDG6_9ROSI</name>
<comment type="caution">
    <text evidence="1">The sequence shown here is derived from an EMBL/GenBank/DDBJ whole genome shotgun (WGS) entry which is preliminary data.</text>
</comment>
<keyword evidence="2" id="KW-1185">Reference proteome</keyword>
<sequence length="40" mass="4339">MERLLFACIPFTSILLPSASAPSLVLPVAAFVFNSIEFII</sequence>
<dbReference type="AlphaFoldDB" id="A0A1R3IDG6"/>
<evidence type="ECO:0000313" key="1">
    <source>
        <dbReference type="EMBL" id="OMO80629.1"/>
    </source>
</evidence>
<evidence type="ECO:0000313" key="2">
    <source>
        <dbReference type="Proteomes" id="UP000187203"/>
    </source>
</evidence>
<dbReference type="Proteomes" id="UP000187203">
    <property type="component" value="Unassembled WGS sequence"/>
</dbReference>
<proteinExistence type="predicted"/>
<accession>A0A1R3IDG6</accession>
<reference evidence="2" key="1">
    <citation type="submission" date="2013-09" db="EMBL/GenBank/DDBJ databases">
        <title>Corchorus olitorius genome sequencing.</title>
        <authorList>
            <person name="Alam M."/>
            <person name="Haque M.S."/>
            <person name="Islam M.S."/>
            <person name="Emdad E.M."/>
            <person name="Islam M.M."/>
            <person name="Ahmed B."/>
            <person name="Halim A."/>
            <person name="Hossen Q.M.M."/>
            <person name="Hossain M.Z."/>
            <person name="Ahmed R."/>
            <person name="Khan M.M."/>
            <person name="Islam R."/>
            <person name="Rashid M.M."/>
            <person name="Khan S.A."/>
            <person name="Rahman M.S."/>
            <person name="Alam M."/>
            <person name="Yahiya A.S."/>
            <person name="Khan M.S."/>
            <person name="Azam M.S."/>
            <person name="Haque T."/>
            <person name="Lashkar M.Z.H."/>
            <person name="Akhand A.I."/>
            <person name="Morshed G."/>
            <person name="Roy S."/>
            <person name="Uddin K.S."/>
            <person name="Rabeya T."/>
            <person name="Hossain A.S."/>
            <person name="Chowdhury A."/>
            <person name="Snigdha A.R."/>
            <person name="Mortoza M.S."/>
            <person name="Matin S.A."/>
            <person name="Hoque S.M.E."/>
            <person name="Islam M.K."/>
            <person name="Roy D.K."/>
            <person name="Haider R."/>
            <person name="Moosa M.M."/>
            <person name="Elias S.M."/>
            <person name="Hasan A.M."/>
            <person name="Jahan S."/>
            <person name="Shafiuddin M."/>
            <person name="Mahmood N."/>
            <person name="Shommy N.S."/>
        </authorList>
    </citation>
    <scope>NUCLEOTIDE SEQUENCE [LARGE SCALE GENOMIC DNA]</scope>
    <source>
        <strain evidence="2">cv. O-4</strain>
    </source>
</reference>